<keyword evidence="3" id="KW-1185">Reference proteome</keyword>
<dbReference type="PANTHER" id="PTHR13355:SF11">
    <property type="entry name" value="GLUCOSAMINE 6-PHOSPHATE N-ACETYLTRANSFERASE"/>
    <property type="match status" value="1"/>
</dbReference>
<comment type="caution">
    <text evidence="2">The sequence shown here is derived from an EMBL/GenBank/DDBJ whole genome shotgun (WGS) entry which is preliminary data.</text>
</comment>
<dbReference type="CDD" id="cd04301">
    <property type="entry name" value="NAT_SF"/>
    <property type="match status" value="1"/>
</dbReference>
<dbReference type="RefSeq" id="WP_214363358.1">
    <property type="nucleotide sequence ID" value="NZ_JAEKFT010000029.1"/>
</dbReference>
<dbReference type="EMBL" id="JAEKFT010000029">
    <property type="protein sequence ID" value="MBT0963425.1"/>
    <property type="molecule type" value="Genomic_DNA"/>
</dbReference>
<gene>
    <name evidence="2" type="ORF">I8J34_19750</name>
</gene>
<dbReference type="SUPFAM" id="SSF55729">
    <property type="entry name" value="Acyl-CoA N-acyltransferases (Nat)"/>
    <property type="match status" value="1"/>
</dbReference>
<evidence type="ECO:0000313" key="3">
    <source>
        <dbReference type="Proteomes" id="UP000694660"/>
    </source>
</evidence>
<organism evidence="2 3">
    <name type="scientific">Denitromonas iodatirespirans</name>
    <dbReference type="NCBI Taxonomy" id="2795389"/>
    <lineage>
        <taxon>Bacteria</taxon>
        <taxon>Pseudomonadati</taxon>
        <taxon>Pseudomonadota</taxon>
        <taxon>Betaproteobacteria</taxon>
        <taxon>Rhodocyclales</taxon>
        <taxon>Zoogloeaceae</taxon>
        <taxon>Denitromonas</taxon>
    </lineage>
</organism>
<name>A0A944DBV7_DENI1</name>
<accession>A0A944DBV7</accession>
<dbReference type="GO" id="GO:0004343">
    <property type="term" value="F:glucosamine 6-phosphate N-acetyltransferase activity"/>
    <property type="evidence" value="ECO:0007669"/>
    <property type="project" value="TreeGrafter"/>
</dbReference>
<dbReference type="AlphaFoldDB" id="A0A944DBV7"/>
<dbReference type="InterPro" id="IPR000182">
    <property type="entry name" value="GNAT_dom"/>
</dbReference>
<dbReference type="InterPro" id="IPR039143">
    <property type="entry name" value="GNPNAT1-like"/>
</dbReference>
<feature type="domain" description="N-acetyltransferase" evidence="1">
    <location>
        <begin position="1"/>
        <end position="139"/>
    </location>
</feature>
<dbReference type="PANTHER" id="PTHR13355">
    <property type="entry name" value="GLUCOSAMINE 6-PHOSPHATE N-ACETYLTRANSFERASE"/>
    <property type="match status" value="1"/>
</dbReference>
<reference evidence="3" key="1">
    <citation type="journal article" date="2022" name="ISME J.">
        <title>Genetic and phylogenetic analysis of dissimilatory iodate-reducing bacteria identifies potential niches across the world's oceans.</title>
        <authorList>
            <person name="Reyes-Umana V."/>
            <person name="Henning Z."/>
            <person name="Lee K."/>
            <person name="Barnum T.P."/>
            <person name="Coates J.D."/>
        </authorList>
    </citation>
    <scope>NUCLEOTIDE SEQUENCE [LARGE SCALE GENOMIC DNA]</scope>
    <source>
        <strain evidence="3">IR12</strain>
    </source>
</reference>
<protein>
    <submittedName>
        <fullName evidence="2">GNAT family N-acetyltransferase</fullName>
    </submittedName>
</protein>
<evidence type="ECO:0000313" key="2">
    <source>
        <dbReference type="EMBL" id="MBT0963425.1"/>
    </source>
</evidence>
<dbReference type="PROSITE" id="PS51186">
    <property type="entry name" value="GNAT"/>
    <property type="match status" value="1"/>
</dbReference>
<dbReference type="Pfam" id="PF13673">
    <property type="entry name" value="Acetyltransf_10"/>
    <property type="match status" value="1"/>
</dbReference>
<dbReference type="Gene3D" id="3.40.630.30">
    <property type="match status" value="1"/>
</dbReference>
<dbReference type="Proteomes" id="UP000694660">
    <property type="component" value="Unassembled WGS sequence"/>
</dbReference>
<sequence>MNVEILDWPAAQPRVMPLRVAVFVVEQGVPAEIEHDAFDARSRHAAITDASGAVIATGRLLPDGHIGRMAVAAAHRGAGLGSRVLLALIDEARRRGLTEVCLNAQTHACAFYRRHGFVEVGAVYQEAGLPHQAMQRRLEVSAP</sequence>
<dbReference type="InterPro" id="IPR016181">
    <property type="entry name" value="Acyl_CoA_acyltransferase"/>
</dbReference>
<proteinExistence type="predicted"/>
<evidence type="ECO:0000259" key="1">
    <source>
        <dbReference type="PROSITE" id="PS51186"/>
    </source>
</evidence>